<dbReference type="CDD" id="cd06170">
    <property type="entry name" value="LuxR_C_like"/>
    <property type="match status" value="1"/>
</dbReference>
<dbReference type="PROSITE" id="PS50043">
    <property type="entry name" value="HTH_LUXR_2"/>
    <property type="match status" value="1"/>
</dbReference>
<dbReference type="GO" id="GO:0006355">
    <property type="term" value="P:regulation of DNA-templated transcription"/>
    <property type="evidence" value="ECO:0007669"/>
    <property type="project" value="InterPro"/>
</dbReference>
<dbReference type="Pfam" id="PF00072">
    <property type="entry name" value="Response_reg"/>
    <property type="match status" value="1"/>
</dbReference>
<evidence type="ECO:0000259" key="6">
    <source>
        <dbReference type="PROSITE" id="PS50043"/>
    </source>
</evidence>
<evidence type="ECO:0000313" key="9">
    <source>
        <dbReference type="Proteomes" id="UP001165143"/>
    </source>
</evidence>
<feature type="modified residue" description="4-aspartylphosphate" evidence="5">
    <location>
        <position position="59"/>
    </location>
</feature>
<dbReference type="InterPro" id="IPR001789">
    <property type="entry name" value="Sig_transdc_resp-reg_receiver"/>
</dbReference>
<evidence type="ECO:0000313" key="8">
    <source>
        <dbReference type="EMBL" id="GLW58914.1"/>
    </source>
</evidence>
<evidence type="ECO:0000259" key="7">
    <source>
        <dbReference type="PROSITE" id="PS50110"/>
    </source>
</evidence>
<dbReference type="PROSITE" id="PS50110">
    <property type="entry name" value="RESPONSE_REGULATORY"/>
    <property type="match status" value="1"/>
</dbReference>
<dbReference type="InterPro" id="IPR000792">
    <property type="entry name" value="Tscrpt_reg_LuxR_C"/>
</dbReference>
<dbReference type="SMART" id="SM00421">
    <property type="entry name" value="HTH_LUXR"/>
    <property type="match status" value="1"/>
</dbReference>
<dbReference type="AlphaFoldDB" id="A0A9W6PM39"/>
<dbReference type="OrthoDB" id="9808843at2"/>
<dbReference type="PANTHER" id="PTHR43214">
    <property type="entry name" value="TWO-COMPONENT RESPONSE REGULATOR"/>
    <property type="match status" value="1"/>
</dbReference>
<dbReference type="PRINTS" id="PR00038">
    <property type="entry name" value="HTHLUXR"/>
</dbReference>
<evidence type="ECO:0000256" key="2">
    <source>
        <dbReference type="ARBA" id="ARBA00023015"/>
    </source>
</evidence>
<dbReference type="Gene3D" id="3.40.50.2300">
    <property type="match status" value="1"/>
</dbReference>
<evidence type="ECO:0000256" key="1">
    <source>
        <dbReference type="ARBA" id="ARBA00022553"/>
    </source>
</evidence>
<keyword evidence="4" id="KW-0804">Transcription</keyword>
<dbReference type="InterPro" id="IPR016032">
    <property type="entry name" value="Sig_transdc_resp-reg_C-effctor"/>
</dbReference>
<feature type="domain" description="Response regulatory" evidence="7">
    <location>
        <begin position="8"/>
        <end position="122"/>
    </location>
</feature>
<proteinExistence type="predicted"/>
<dbReference type="PANTHER" id="PTHR43214:SF24">
    <property type="entry name" value="TRANSCRIPTIONAL REGULATORY PROTEIN NARL-RELATED"/>
    <property type="match status" value="1"/>
</dbReference>
<keyword evidence="3 8" id="KW-0238">DNA-binding</keyword>
<dbReference type="EMBL" id="BSRX01000063">
    <property type="protein sequence ID" value="GLW58914.1"/>
    <property type="molecule type" value="Genomic_DNA"/>
</dbReference>
<evidence type="ECO:0000256" key="3">
    <source>
        <dbReference type="ARBA" id="ARBA00023125"/>
    </source>
</evidence>
<gene>
    <name evidence="8" type="ORF">Kpho01_69240</name>
</gene>
<evidence type="ECO:0000256" key="5">
    <source>
        <dbReference type="PROSITE-ProRule" id="PRU00169"/>
    </source>
</evidence>
<evidence type="ECO:0000256" key="4">
    <source>
        <dbReference type="ARBA" id="ARBA00023163"/>
    </source>
</evidence>
<dbReference type="CDD" id="cd17535">
    <property type="entry name" value="REC_NarL-like"/>
    <property type="match status" value="1"/>
</dbReference>
<reference evidence="8" key="1">
    <citation type="submission" date="2023-02" db="EMBL/GenBank/DDBJ databases">
        <title>Kitasatospora phosalacinea NBRC 14362.</title>
        <authorList>
            <person name="Ichikawa N."/>
            <person name="Sato H."/>
            <person name="Tonouchi N."/>
        </authorList>
    </citation>
    <scope>NUCLEOTIDE SEQUENCE</scope>
    <source>
        <strain evidence="8">NBRC 14362</strain>
    </source>
</reference>
<accession>A0A9W6PM39</accession>
<keyword evidence="1 5" id="KW-0597">Phosphoprotein</keyword>
<dbReference type="InterPro" id="IPR058245">
    <property type="entry name" value="NreC/VraR/RcsB-like_REC"/>
</dbReference>
<feature type="domain" description="HTH luxR-type" evidence="6">
    <location>
        <begin position="164"/>
        <end position="229"/>
    </location>
</feature>
<organism evidence="8 9">
    <name type="scientific">Kitasatospora phosalacinea</name>
    <dbReference type="NCBI Taxonomy" id="2065"/>
    <lineage>
        <taxon>Bacteria</taxon>
        <taxon>Bacillati</taxon>
        <taxon>Actinomycetota</taxon>
        <taxon>Actinomycetes</taxon>
        <taxon>Kitasatosporales</taxon>
        <taxon>Streptomycetaceae</taxon>
        <taxon>Kitasatospora</taxon>
    </lineage>
</organism>
<dbReference type="SUPFAM" id="SSF46894">
    <property type="entry name" value="C-terminal effector domain of the bipartite response regulators"/>
    <property type="match status" value="1"/>
</dbReference>
<dbReference type="SUPFAM" id="SSF52172">
    <property type="entry name" value="CheY-like"/>
    <property type="match status" value="1"/>
</dbReference>
<dbReference type="RefSeq" id="WP_033254612.1">
    <property type="nucleotide sequence ID" value="NZ_BSRX01000063.1"/>
</dbReference>
<keyword evidence="2" id="KW-0805">Transcription regulation</keyword>
<dbReference type="SMART" id="SM00448">
    <property type="entry name" value="REC"/>
    <property type="match status" value="1"/>
</dbReference>
<dbReference type="InterPro" id="IPR011006">
    <property type="entry name" value="CheY-like_superfamily"/>
</dbReference>
<dbReference type="PROSITE" id="PS00622">
    <property type="entry name" value="HTH_LUXR_1"/>
    <property type="match status" value="1"/>
</dbReference>
<name>A0A9W6PM39_9ACTN</name>
<sequence>MSAPAPVRVLIADDDPLLRAGLAVVLETADRIEVVGQAGDGLRAVELARALRPDVVLMDVRMPGCDGVEATRRLAGSPSRVLVLTTFHHDAYVWGALRAGAAGFLLKRASPERLIDAVHAVAAGEAVLDPAVTRDLLGHLLAAPAPGPAPAPGSAPAPGPAAADPGPLAALTVREREVLRLAAEGHPNEEIAALLHLAESTVKTHVKRILGKLGARDRSQAVAAAYRHGLMGPQPGRPFGPGVP</sequence>
<dbReference type="InterPro" id="IPR039420">
    <property type="entry name" value="WalR-like"/>
</dbReference>
<dbReference type="GO" id="GO:0000160">
    <property type="term" value="P:phosphorelay signal transduction system"/>
    <property type="evidence" value="ECO:0007669"/>
    <property type="project" value="InterPro"/>
</dbReference>
<protein>
    <submittedName>
        <fullName evidence="8">DNA-binding response regulator</fullName>
    </submittedName>
</protein>
<dbReference type="Proteomes" id="UP001165143">
    <property type="component" value="Unassembled WGS sequence"/>
</dbReference>
<dbReference type="GO" id="GO:0003677">
    <property type="term" value="F:DNA binding"/>
    <property type="evidence" value="ECO:0007669"/>
    <property type="project" value="UniProtKB-KW"/>
</dbReference>
<comment type="caution">
    <text evidence="8">The sequence shown here is derived from an EMBL/GenBank/DDBJ whole genome shotgun (WGS) entry which is preliminary data.</text>
</comment>
<dbReference type="Pfam" id="PF00196">
    <property type="entry name" value="GerE"/>
    <property type="match status" value="1"/>
</dbReference>